<dbReference type="EMBL" id="HBGS01029983">
    <property type="protein sequence ID" value="CAD9427880.1"/>
    <property type="molecule type" value="Transcribed_RNA"/>
</dbReference>
<evidence type="ECO:0000256" key="3">
    <source>
        <dbReference type="ARBA" id="ARBA00022989"/>
    </source>
</evidence>
<dbReference type="Gene3D" id="2.60.120.10">
    <property type="entry name" value="Jelly Rolls"/>
    <property type="match status" value="1"/>
</dbReference>
<dbReference type="AlphaFoldDB" id="A0A7S2CMB3"/>
<keyword evidence="3 5" id="KW-1133">Transmembrane helix</keyword>
<feature type="domain" description="Cyclic nucleotide-binding" evidence="6">
    <location>
        <begin position="387"/>
        <end position="485"/>
    </location>
</feature>
<dbReference type="InterPro" id="IPR036513">
    <property type="entry name" value="STAS_dom_sf"/>
</dbReference>
<organism evidence="8">
    <name type="scientific">Octactis speculum</name>
    <dbReference type="NCBI Taxonomy" id="3111310"/>
    <lineage>
        <taxon>Eukaryota</taxon>
        <taxon>Sar</taxon>
        <taxon>Stramenopiles</taxon>
        <taxon>Ochrophyta</taxon>
        <taxon>Dictyochophyceae</taxon>
        <taxon>Dictyochales</taxon>
        <taxon>Dictyochaceae</taxon>
        <taxon>Octactis</taxon>
    </lineage>
</organism>
<dbReference type="InterPro" id="IPR018490">
    <property type="entry name" value="cNMP-bd_dom_sf"/>
</dbReference>
<accession>A0A7S2CMB3</accession>
<dbReference type="GO" id="GO:0016020">
    <property type="term" value="C:membrane"/>
    <property type="evidence" value="ECO:0007669"/>
    <property type="project" value="UniProtKB-SubCell"/>
</dbReference>
<gene>
    <name evidence="8" type="ORF">DSPE1174_LOCUS15275</name>
</gene>
<evidence type="ECO:0000259" key="7">
    <source>
        <dbReference type="PROSITE" id="PS50801"/>
    </source>
</evidence>
<evidence type="ECO:0000256" key="2">
    <source>
        <dbReference type="ARBA" id="ARBA00022692"/>
    </source>
</evidence>
<proteinExistence type="predicted"/>
<dbReference type="PANTHER" id="PTHR43310">
    <property type="entry name" value="SULFATE TRANSPORTER YBAR-RELATED"/>
    <property type="match status" value="1"/>
</dbReference>
<dbReference type="PANTHER" id="PTHR43310:SF4">
    <property type="entry name" value="AFR304WP"/>
    <property type="match status" value="1"/>
</dbReference>
<evidence type="ECO:0000256" key="1">
    <source>
        <dbReference type="ARBA" id="ARBA00004141"/>
    </source>
</evidence>
<evidence type="ECO:0008006" key="9">
    <source>
        <dbReference type="Google" id="ProtNLM"/>
    </source>
</evidence>
<dbReference type="Pfam" id="PF00916">
    <property type="entry name" value="Sulfate_transp"/>
    <property type="match status" value="1"/>
</dbReference>
<dbReference type="Pfam" id="PF00027">
    <property type="entry name" value="cNMP_binding"/>
    <property type="match status" value="1"/>
</dbReference>
<dbReference type="CDD" id="cd00038">
    <property type="entry name" value="CAP_ED"/>
    <property type="match status" value="1"/>
</dbReference>
<keyword evidence="4 5" id="KW-0472">Membrane</keyword>
<protein>
    <recommendedName>
        <fullName evidence="9">Cyclic nucleotide-binding domain-containing protein</fullName>
    </recommendedName>
</protein>
<dbReference type="SUPFAM" id="SSF51206">
    <property type="entry name" value="cAMP-binding domain-like"/>
    <property type="match status" value="1"/>
</dbReference>
<feature type="domain" description="STAS" evidence="7">
    <location>
        <begin position="169"/>
        <end position="329"/>
    </location>
</feature>
<feature type="transmembrane region" description="Helical" evidence="5">
    <location>
        <begin position="38"/>
        <end position="57"/>
    </location>
</feature>
<dbReference type="InterPro" id="IPR002645">
    <property type="entry name" value="STAS_dom"/>
</dbReference>
<evidence type="ECO:0000313" key="8">
    <source>
        <dbReference type="EMBL" id="CAD9427880.1"/>
    </source>
</evidence>
<feature type="transmembrane region" description="Helical" evidence="5">
    <location>
        <begin position="102"/>
        <end position="130"/>
    </location>
</feature>
<reference evidence="8" key="1">
    <citation type="submission" date="2021-01" db="EMBL/GenBank/DDBJ databases">
        <authorList>
            <person name="Corre E."/>
            <person name="Pelletier E."/>
            <person name="Niang G."/>
            <person name="Scheremetjew M."/>
            <person name="Finn R."/>
            <person name="Kale V."/>
            <person name="Holt S."/>
            <person name="Cochrane G."/>
            <person name="Meng A."/>
            <person name="Brown T."/>
            <person name="Cohen L."/>
        </authorList>
    </citation>
    <scope>NUCLEOTIDE SEQUENCE</scope>
    <source>
        <strain evidence="8">CCMP1381</strain>
    </source>
</reference>
<evidence type="ECO:0000259" key="6">
    <source>
        <dbReference type="PROSITE" id="PS50042"/>
    </source>
</evidence>
<sequence length="522" mass="57723">MNHELIVHGWSNLLSGVFGGLQNYLCYSNSVLYYKCNGGGKVCGFFLTCATTLFFVIGPSAVQYIPRCMAGCLLIYLGIDLMKEALLDSYSLFDQIEYCSVLIITVVMTSAGMTAGLGMGVILSAVAFTLQMFKHSEPIRGAMPASTLKSSRLRSPREQKHLEANLDRVTVVQVQGTLFFGNATVLSLQVDELLQGMHQGMRQGGCALYHQGDLGDEELGGSGGKRVSGMMIQRRPMRRVTIVLDFTLVRSIDSSASDTVAKIAFVAQKHRASIVFVRGSSDGFPCQAPLSDQLTQASERKQTTNTHDDEGTFKVLHVVNSLDEALEWCEDCLLADAGLDVGTRSRNTSACSRLPCDPAQEFNTVAKLIHQLCPEIDVGTEKGQEPSLTLDVAKELLKFFKRREMKAGEVLWHQSESSTFMVLVFRGKLLSVLEHEAGTSELVHPGSLIGDFGLLNRVSRTSTVTCSEDRTVVYVLNLHEWELILEQHCNLAYMLFQICIRYLGRRCNHVSNRVWESHCLPI</sequence>
<comment type="subcellular location">
    <subcellularLocation>
        <location evidence="1">Membrane</location>
        <topology evidence="1">Multi-pass membrane protein</topology>
    </subcellularLocation>
</comment>
<dbReference type="InterPro" id="IPR011547">
    <property type="entry name" value="SLC26A/SulP_dom"/>
</dbReference>
<keyword evidence="2 5" id="KW-0812">Transmembrane</keyword>
<dbReference type="Gene3D" id="3.30.750.24">
    <property type="entry name" value="STAS domain"/>
    <property type="match status" value="1"/>
</dbReference>
<name>A0A7S2CMB3_9STRA</name>
<evidence type="ECO:0000256" key="4">
    <source>
        <dbReference type="ARBA" id="ARBA00023136"/>
    </source>
</evidence>
<dbReference type="PROSITE" id="PS50801">
    <property type="entry name" value="STAS"/>
    <property type="match status" value="1"/>
</dbReference>
<dbReference type="InterPro" id="IPR014710">
    <property type="entry name" value="RmlC-like_jellyroll"/>
</dbReference>
<dbReference type="PROSITE" id="PS50042">
    <property type="entry name" value="CNMP_BINDING_3"/>
    <property type="match status" value="1"/>
</dbReference>
<dbReference type="InterPro" id="IPR052706">
    <property type="entry name" value="Membrane-Transporter-like"/>
</dbReference>
<evidence type="ECO:0000256" key="5">
    <source>
        <dbReference type="SAM" id="Phobius"/>
    </source>
</evidence>
<dbReference type="InterPro" id="IPR000595">
    <property type="entry name" value="cNMP-bd_dom"/>
</dbReference>